<dbReference type="GO" id="GO:0004340">
    <property type="term" value="F:glucokinase activity"/>
    <property type="evidence" value="ECO:0007669"/>
    <property type="project" value="UniProtKB-UniRule"/>
</dbReference>
<dbReference type="SUPFAM" id="SSF53067">
    <property type="entry name" value="Actin-like ATPase domain"/>
    <property type="match status" value="1"/>
</dbReference>
<reference evidence="6 7" key="1">
    <citation type="submission" date="2015-06" db="EMBL/GenBank/DDBJ databases">
        <title>A Comprehensive Approach to Explore the Metabolic and Phylogenetic Diversity of Bacterial Steroid Degradation in the Environment: Testosterone as an Example.</title>
        <authorList>
            <person name="Yang F.-C."/>
            <person name="Chen Y.-L."/>
            <person name="Yu C.-P."/>
            <person name="Tang S.-L."/>
            <person name="Wang P.-H."/>
            <person name="Ismail W."/>
            <person name="Wang C.-H."/>
            <person name="Yang C.-Y."/>
            <person name="Chiang Y.-R."/>
        </authorList>
    </citation>
    <scope>NUCLEOTIDE SEQUENCE [LARGE SCALE GENOMIC DNA]</scope>
    <source>
        <strain evidence="6 7">DSM 18526</strain>
    </source>
</reference>
<comment type="catalytic activity">
    <reaction evidence="3">
        <text>D-glucose + ATP = D-glucose 6-phosphate + ADP + H(+)</text>
        <dbReference type="Rhea" id="RHEA:17825"/>
        <dbReference type="ChEBI" id="CHEBI:4167"/>
        <dbReference type="ChEBI" id="CHEBI:15378"/>
        <dbReference type="ChEBI" id="CHEBI:30616"/>
        <dbReference type="ChEBI" id="CHEBI:61548"/>
        <dbReference type="ChEBI" id="CHEBI:456216"/>
        <dbReference type="EC" id="2.7.1.2"/>
    </reaction>
</comment>
<sequence length="338" mass="36031">MLSQNPGSFAQIPVPIRLIADVGGTNARFALLEETGWHAERVLACADFPDFGAAVEHYLAIAGAETGARRPLEAAIAIASPVSGDQVRMTNHVWQFSASQIRRRLGWRRFIILNDFTALAMAIRHLPSDELEQVGTGCAVPDRPLALLGPGTGLGMSGLIPAGEHWMPLQAEGGHATLPVVSEREIAVYRQLHQHFSHVSAERMLSGPGLVNIYKALCALDGVAAQLLNPPDITRRAAEASCRQCLEAVSLFCALLGTVAGNLALTLGATGGVYIGGGIVPALGRGFANSPFRDRFENKGRYRAYLAAVPTYVILTRLPALAGLARSFTAPGPRWEAD</sequence>
<dbReference type="GO" id="GO:0005536">
    <property type="term" value="F:D-glucose binding"/>
    <property type="evidence" value="ECO:0007669"/>
    <property type="project" value="InterPro"/>
</dbReference>
<dbReference type="KEGG" id="sdf:ACG33_00900"/>
<evidence type="ECO:0000256" key="3">
    <source>
        <dbReference type="HAMAP-Rule" id="MF_00524"/>
    </source>
</evidence>
<dbReference type="OrthoDB" id="9800595at2"/>
<dbReference type="InterPro" id="IPR050201">
    <property type="entry name" value="Bacterial_glucokinase"/>
</dbReference>
<dbReference type="GO" id="GO:0006096">
    <property type="term" value="P:glycolytic process"/>
    <property type="evidence" value="ECO:0007669"/>
    <property type="project" value="UniProtKB-UniRule"/>
</dbReference>
<keyword evidence="1 3" id="KW-0808">Transferase</keyword>
<keyword evidence="7" id="KW-1185">Reference proteome</keyword>
<dbReference type="STRING" id="465721.ACG33_00900"/>
<keyword evidence="3" id="KW-0963">Cytoplasm</keyword>
<gene>
    <name evidence="3" type="primary">glk</name>
    <name evidence="6" type="ORF">ACG33_00900</name>
</gene>
<comment type="similarity">
    <text evidence="3 4">Belongs to the bacterial glucokinase family.</text>
</comment>
<name>A0A127F5F8_STEDE</name>
<keyword evidence="5" id="KW-0812">Transmembrane</keyword>
<dbReference type="Pfam" id="PF02685">
    <property type="entry name" value="Glucokinase"/>
    <property type="match status" value="1"/>
</dbReference>
<proteinExistence type="inferred from homology"/>
<dbReference type="PATRIC" id="fig|465721.4.peg.196"/>
<evidence type="ECO:0000256" key="2">
    <source>
        <dbReference type="ARBA" id="ARBA00022777"/>
    </source>
</evidence>
<dbReference type="RefSeq" id="WP_066917947.1">
    <property type="nucleotide sequence ID" value="NZ_CP011971.1"/>
</dbReference>
<dbReference type="NCBIfam" id="NF001416">
    <property type="entry name" value="PRK00292.1-3"/>
    <property type="match status" value="1"/>
</dbReference>
<evidence type="ECO:0000256" key="1">
    <source>
        <dbReference type="ARBA" id="ARBA00022679"/>
    </source>
</evidence>
<keyword evidence="3" id="KW-0067">ATP-binding</keyword>
<dbReference type="EC" id="2.7.1.2" evidence="3"/>
<evidence type="ECO:0000313" key="7">
    <source>
        <dbReference type="Proteomes" id="UP000070250"/>
    </source>
</evidence>
<keyword evidence="5" id="KW-1133">Transmembrane helix</keyword>
<organism evidence="6 7">
    <name type="scientific">Steroidobacter denitrificans</name>
    <dbReference type="NCBI Taxonomy" id="465721"/>
    <lineage>
        <taxon>Bacteria</taxon>
        <taxon>Pseudomonadati</taxon>
        <taxon>Pseudomonadota</taxon>
        <taxon>Gammaproteobacteria</taxon>
        <taxon>Steroidobacterales</taxon>
        <taxon>Steroidobacteraceae</taxon>
        <taxon>Steroidobacter</taxon>
    </lineage>
</organism>
<protein>
    <recommendedName>
        <fullName evidence="3">Glucokinase</fullName>
        <ecNumber evidence="3">2.7.1.2</ecNumber>
    </recommendedName>
    <alternativeName>
        <fullName evidence="3">Glucose kinase</fullName>
    </alternativeName>
</protein>
<keyword evidence="3" id="KW-0547">Nucleotide-binding</keyword>
<keyword evidence="5" id="KW-0472">Membrane</keyword>
<comment type="subcellular location">
    <subcellularLocation>
        <location evidence="3">Cytoplasm</location>
    </subcellularLocation>
</comment>
<dbReference type="InterPro" id="IPR003836">
    <property type="entry name" value="Glucokinase"/>
</dbReference>
<dbReference type="Gene3D" id="3.30.420.40">
    <property type="match status" value="1"/>
</dbReference>
<feature type="transmembrane region" description="Helical" evidence="5">
    <location>
        <begin position="263"/>
        <end position="283"/>
    </location>
</feature>
<dbReference type="PANTHER" id="PTHR47690:SF1">
    <property type="entry name" value="GLUCOKINASE"/>
    <property type="match status" value="1"/>
</dbReference>
<dbReference type="HAMAP" id="MF_00524">
    <property type="entry name" value="Glucokinase"/>
    <property type="match status" value="1"/>
</dbReference>
<dbReference type="NCBIfam" id="TIGR00749">
    <property type="entry name" value="glk"/>
    <property type="match status" value="1"/>
</dbReference>
<evidence type="ECO:0000256" key="5">
    <source>
        <dbReference type="SAM" id="Phobius"/>
    </source>
</evidence>
<keyword evidence="3" id="KW-0324">Glycolysis</keyword>
<dbReference type="CDD" id="cd24008">
    <property type="entry name" value="ASKHA_NBD_GLK"/>
    <property type="match status" value="1"/>
</dbReference>
<dbReference type="AlphaFoldDB" id="A0A127F5F8"/>
<dbReference type="PANTHER" id="PTHR47690">
    <property type="entry name" value="GLUCOKINASE"/>
    <property type="match status" value="1"/>
</dbReference>
<feature type="transmembrane region" description="Helical" evidence="5">
    <location>
        <begin position="304"/>
        <end position="325"/>
    </location>
</feature>
<feature type="binding site" evidence="3">
    <location>
        <begin position="20"/>
        <end position="25"/>
    </location>
    <ligand>
        <name>ATP</name>
        <dbReference type="ChEBI" id="CHEBI:30616"/>
    </ligand>
</feature>
<accession>A0A127F5F8</accession>
<evidence type="ECO:0000256" key="4">
    <source>
        <dbReference type="RuleBase" id="RU004046"/>
    </source>
</evidence>
<evidence type="ECO:0000313" key="6">
    <source>
        <dbReference type="EMBL" id="AMN45686.1"/>
    </source>
</evidence>
<dbReference type="GO" id="GO:0005829">
    <property type="term" value="C:cytosol"/>
    <property type="evidence" value="ECO:0007669"/>
    <property type="project" value="TreeGrafter"/>
</dbReference>
<dbReference type="GO" id="GO:0005524">
    <property type="term" value="F:ATP binding"/>
    <property type="evidence" value="ECO:0007669"/>
    <property type="project" value="UniProtKB-UniRule"/>
</dbReference>
<dbReference type="EMBL" id="CP011971">
    <property type="protein sequence ID" value="AMN45686.1"/>
    <property type="molecule type" value="Genomic_DNA"/>
</dbReference>
<keyword evidence="2 3" id="KW-0418">Kinase</keyword>
<dbReference type="Gene3D" id="3.40.367.20">
    <property type="match status" value="1"/>
</dbReference>
<dbReference type="Proteomes" id="UP000070250">
    <property type="component" value="Chromosome"/>
</dbReference>
<dbReference type="InterPro" id="IPR043129">
    <property type="entry name" value="ATPase_NBD"/>
</dbReference>